<gene>
    <name evidence="1" type="ORF">L0U88_17445</name>
</gene>
<comment type="caution">
    <text evidence="1">The sequence shown here is derived from an EMBL/GenBank/DDBJ whole genome shotgun (WGS) entry which is preliminary data.</text>
</comment>
<name>A0ABS9BMN1_9BACT</name>
<dbReference type="PANTHER" id="PTHR30348:SF9">
    <property type="entry name" value="UPF0759 PROTEIN YECE"/>
    <property type="match status" value="1"/>
</dbReference>
<dbReference type="Gene3D" id="3.20.20.410">
    <property type="entry name" value="Protein of unknown function UPF0759"/>
    <property type="match status" value="1"/>
</dbReference>
<accession>A0ABS9BMN1</accession>
<evidence type="ECO:0000313" key="1">
    <source>
        <dbReference type="EMBL" id="MCF1716430.1"/>
    </source>
</evidence>
<proteinExistence type="predicted"/>
<dbReference type="InterPro" id="IPR036520">
    <property type="entry name" value="UPF0759_sf"/>
</dbReference>
<dbReference type="PANTHER" id="PTHR30348">
    <property type="entry name" value="UNCHARACTERIZED PROTEIN YECE"/>
    <property type="match status" value="1"/>
</dbReference>
<evidence type="ECO:0000313" key="2">
    <source>
        <dbReference type="Proteomes" id="UP001200145"/>
    </source>
</evidence>
<sequence length="316" mass="35662">MDFGRVLPEQLERVDFTLPPDPFLTQQVLPGKRATDPKLFLGATRWTVAEWAGNLYPRTTKPPGFLTAYARQLNTVELNATHYKIYSREELRKWVQQVDDAGNSVNHPGEFVFCPKLYQGISHRGALKGKENLVQEFSSAVQVFNEGKFTKLGPIFIQFSDSFAPGRQVELLEFLASLPASVQWMIELRHPAWFEASSRMQDFFGMLAQLKIGLVITDVAGRRDVNPMLLTVPNVMIRFVGNQGHSTDYSRMEAWAKRLGQWFACGLETAYFFLHLGEEALVPKFSVYAGQLLKQKTGVGTAVPVLEEEPKQGSLF</sequence>
<dbReference type="RefSeq" id="WP_234867622.1">
    <property type="nucleotide sequence ID" value="NZ_JAKEVY010000004.1"/>
</dbReference>
<organism evidence="1 2">
    <name type="scientific">Flavihumibacter fluminis</name>
    <dbReference type="NCBI Taxonomy" id="2909236"/>
    <lineage>
        <taxon>Bacteria</taxon>
        <taxon>Pseudomonadati</taxon>
        <taxon>Bacteroidota</taxon>
        <taxon>Chitinophagia</taxon>
        <taxon>Chitinophagales</taxon>
        <taxon>Chitinophagaceae</taxon>
        <taxon>Flavihumibacter</taxon>
    </lineage>
</organism>
<protein>
    <submittedName>
        <fullName evidence="1">DUF72 domain-containing protein</fullName>
    </submittedName>
</protein>
<dbReference type="Proteomes" id="UP001200145">
    <property type="component" value="Unassembled WGS sequence"/>
</dbReference>
<keyword evidence="2" id="KW-1185">Reference proteome</keyword>
<dbReference type="EMBL" id="JAKEVY010000004">
    <property type="protein sequence ID" value="MCF1716430.1"/>
    <property type="molecule type" value="Genomic_DNA"/>
</dbReference>
<dbReference type="Pfam" id="PF01904">
    <property type="entry name" value="DUF72"/>
    <property type="match status" value="1"/>
</dbReference>
<dbReference type="InterPro" id="IPR002763">
    <property type="entry name" value="DUF72"/>
</dbReference>
<dbReference type="SUPFAM" id="SSF117396">
    <property type="entry name" value="TM1631-like"/>
    <property type="match status" value="1"/>
</dbReference>
<reference evidence="1 2" key="1">
    <citation type="submission" date="2022-01" db="EMBL/GenBank/DDBJ databases">
        <title>Flavihumibacter sp. nov., isolated from sediment of a river.</title>
        <authorList>
            <person name="Liu H."/>
        </authorList>
    </citation>
    <scope>NUCLEOTIDE SEQUENCE [LARGE SCALE GENOMIC DNA]</scope>
    <source>
        <strain evidence="1 2">RY-1</strain>
    </source>
</reference>